<organism evidence="1">
    <name type="scientific">Klebsiella quasipneumoniae</name>
    <dbReference type="NCBI Taxonomy" id="1463165"/>
    <lineage>
        <taxon>Bacteria</taxon>
        <taxon>Pseudomonadati</taxon>
        <taxon>Pseudomonadota</taxon>
        <taxon>Gammaproteobacteria</taxon>
        <taxon>Enterobacterales</taxon>
        <taxon>Enterobacteriaceae</taxon>
        <taxon>Klebsiella/Raoultella group</taxon>
        <taxon>Klebsiella</taxon>
        <taxon>Klebsiella pneumoniae complex</taxon>
    </lineage>
</organism>
<proteinExistence type="predicted"/>
<dbReference type="EMBL" id="SDCO01000006">
    <property type="protein sequence ID" value="TCX61684.1"/>
    <property type="molecule type" value="Genomic_DNA"/>
</dbReference>
<reference evidence="1" key="1">
    <citation type="submission" date="2019-01" db="EMBL/GenBank/DDBJ databases">
        <authorList>
            <person name="Lista F."/>
            <person name="Anselmo A."/>
        </authorList>
    </citation>
    <scope>NUCLEOTIDE SEQUENCE</scope>
    <source>
        <strain evidence="1">8S</strain>
    </source>
</reference>
<protein>
    <submittedName>
        <fullName evidence="1">IS1 family transposase</fullName>
    </submittedName>
</protein>
<dbReference type="AlphaFoldDB" id="A0A483KEY3"/>
<gene>
    <name evidence="1" type="ORF">ETE84_13045</name>
</gene>
<name>A0A483KEY3_9ENTR</name>
<dbReference type="RefSeq" id="WP_132134783.1">
    <property type="nucleotide sequence ID" value="NZ_CP089441.1"/>
</dbReference>
<sequence length="422" mass="47828">MFSQVNVDSCKTPGCKNLGVLNSPDYQNQGKNVLCRACGFHFPVISARSLNLFRQSVNRVWKGLIKSCPGCGGVSLKKYGFSAQGEPRVCCQQCHKTFLYPVRYKTDPRQDYLAALIQEGASLADIRSALALDSTGLSRELQKLSRRANQAEREFAFPAFDITLSTRAFRVKFNGGDNFLYVLVTAEETTGRIISVTTNYSLQPVETEYQYHSYYEERLPPGTLVHLVQRKEAITMRRATLFDVDYGPAALYKNDPGMLVKPVLPAYRHFELVKTLTDARSLNIQHYIDQECFILGGCLMANLQQVQQGRCHISFVRERGMTPPLHDIPPRLFMGGGNRNNVWRTFSTRDYAMAVCNLTGNKKTANLRHATLNGATKFIQYLHAHPFLPQLNRLSPANVTVTLDCLKYEYNKRQKMWDDLRG</sequence>
<evidence type="ECO:0000313" key="1">
    <source>
        <dbReference type="EMBL" id="TCX61684.1"/>
    </source>
</evidence>
<accession>A0A483KEY3</accession>
<comment type="caution">
    <text evidence="1">The sequence shown here is derived from an EMBL/GenBank/DDBJ whole genome shotgun (WGS) entry which is preliminary data.</text>
</comment>